<gene>
    <name evidence="1" type="ORF">EV146_12721</name>
</gene>
<dbReference type="RefSeq" id="WP_257535699.1">
    <property type="nucleotide sequence ID" value="NZ_CP033044.1"/>
</dbReference>
<keyword evidence="2" id="KW-1185">Reference proteome</keyword>
<dbReference type="AlphaFoldDB" id="A0A4R2AWX6"/>
<sequence>MNRKKLMMTTVALGTAYLLKDKDSRQKVMNQLQSLGSKKK</sequence>
<evidence type="ECO:0000313" key="1">
    <source>
        <dbReference type="EMBL" id="TCN17269.1"/>
    </source>
</evidence>
<dbReference type="Proteomes" id="UP000295689">
    <property type="component" value="Unassembled WGS sequence"/>
</dbReference>
<accession>A0A4R2AWX6</accession>
<evidence type="ECO:0000313" key="2">
    <source>
        <dbReference type="Proteomes" id="UP000295689"/>
    </source>
</evidence>
<reference evidence="1 2" key="1">
    <citation type="journal article" date="2015" name="Stand. Genomic Sci.">
        <title>Genomic Encyclopedia of Bacterial and Archaeal Type Strains, Phase III: the genomes of soil and plant-associated and newly described type strains.</title>
        <authorList>
            <person name="Whitman W.B."/>
            <person name="Woyke T."/>
            <person name="Klenk H.P."/>
            <person name="Zhou Y."/>
            <person name="Lilburn T.G."/>
            <person name="Beck B.J."/>
            <person name="De Vos P."/>
            <person name="Vandamme P."/>
            <person name="Eisen J.A."/>
            <person name="Garrity G."/>
            <person name="Hugenholtz P."/>
            <person name="Kyrpides N.C."/>
        </authorList>
    </citation>
    <scope>NUCLEOTIDE SEQUENCE [LARGE SCALE GENOMIC DNA]</scope>
    <source>
        <strain evidence="1 2">CV53</strain>
    </source>
</reference>
<dbReference type="EMBL" id="SLVV01000027">
    <property type="protein sequence ID" value="TCN17269.1"/>
    <property type="molecule type" value="Genomic_DNA"/>
</dbReference>
<organism evidence="1 2">
    <name type="scientific">Mesobacillus foraminis</name>
    <dbReference type="NCBI Taxonomy" id="279826"/>
    <lineage>
        <taxon>Bacteria</taxon>
        <taxon>Bacillati</taxon>
        <taxon>Bacillota</taxon>
        <taxon>Bacilli</taxon>
        <taxon>Bacillales</taxon>
        <taxon>Bacillaceae</taxon>
        <taxon>Mesobacillus</taxon>
    </lineage>
</organism>
<comment type="caution">
    <text evidence="1">The sequence shown here is derived from an EMBL/GenBank/DDBJ whole genome shotgun (WGS) entry which is preliminary data.</text>
</comment>
<name>A0A4R2AWX6_9BACI</name>
<protein>
    <submittedName>
        <fullName evidence="1">Uncharacterized protein</fullName>
    </submittedName>
</protein>
<proteinExistence type="predicted"/>